<sequence>MNKFLFSIIFFLIFIFSTIFFTPINFFAGLFLNQNKNLNIEYAYLEGNILSGSVLDLYVDGQVIGDYTYETMLSTKDIKVKFISTDEKKISGSLIKSFNNFNLSNFTVTDFLAEEVISLDLIKNIQLKVNINELKIKNFQCSTINGSIFISADSIKENLNGDLSCRDGNKISTTLKNDKNKILGTIQYFDSSVKVSISTKALPDRRLQLLTDEVSFTVDL</sequence>
<comment type="caution">
    <text evidence="2">The sequence shown here is derived from an EMBL/GenBank/DDBJ whole genome shotgun (WGS) entry which is preliminary data.</text>
</comment>
<feature type="transmembrane region" description="Helical" evidence="1">
    <location>
        <begin position="6"/>
        <end position="32"/>
    </location>
</feature>
<dbReference type="Proteomes" id="UP000320146">
    <property type="component" value="Unassembled WGS sequence"/>
</dbReference>
<reference evidence="2 3" key="1">
    <citation type="submission" date="2019-02" db="EMBL/GenBank/DDBJ databases">
        <title>Prokaryotic population dynamics and viral predation in marine succession experiment using metagenomics: the confinement effect.</title>
        <authorList>
            <person name="Haro-Moreno J.M."/>
            <person name="Rodriguez-Valera F."/>
            <person name="Lopez-Perez M."/>
        </authorList>
    </citation>
    <scope>NUCLEOTIDE SEQUENCE [LARGE SCALE GENOMIC DNA]</scope>
    <source>
        <strain evidence="2">MED-G166</strain>
    </source>
</reference>
<dbReference type="AlphaFoldDB" id="A0A520MSR8"/>
<protein>
    <recommendedName>
        <fullName evidence="4">Type II secretion system protein N</fullName>
    </recommendedName>
</protein>
<organism evidence="2 3">
    <name type="scientific">SAR86 cluster bacterium</name>
    <dbReference type="NCBI Taxonomy" id="2030880"/>
    <lineage>
        <taxon>Bacteria</taxon>
        <taxon>Pseudomonadati</taxon>
        <taxon>Pseudomonadota</taxon>
        <taxon>Gammaproteobacteria</taxon>
        <taxon>SAR86 cluster</taxon>
    </lineage>
</organism>
<gene>
    <name evidence="2" type="ORF">EVA99_01875</name>
</gene>
<accession>A0A520MSR8</accession>
<evidence type="ECO:0000313" key="2">
    <source>
        <dbReference type="EMBL" id="RZO24271.1"/>
    </source>
</evidence>
<proteinExistence type="predicted"/>
<keyword evidence="1" id="KW-1133">Transmembrane helix</keyword>
<keyword evidence="1" id="KW-0472">Membrane</keyword>
<evidence type="ECO:0008006" key="4">
    <source>
        <dbReference type="Google" id="ProtNLM"/>
    </source>
</evidence>
<dbReference type="EMBL" id="SHBL01000010">
    <property type="protein sequence ID" value="RZO24271.1"/>
    <property type="molecule type" value="Genomic_DNA"/>
</dbReference>
<name>A0A520MSR8_9GAMM</name>
<keyword evidence="1" id="KW-0812">Transmembrane</keyword>
<evidence type="ECO:0000256" key="1">
    <source>
        <dbReference type="SAM" id="Phobius"/>
    </source>
</evidence>
<evidence type="ECO:0000313" key="3">
    <source>
        <dbReference type="Proteomes" id="UP000320146"/>
    </source>
</evidence>